<evidence type="ECO:0000313" key="2">
    <source>
        <dbReference type="Proteomes" id="UP000253790"/>
    </source>
</evidence>
<sequence length="125" mass="13822">MNKGWEEGDPRYTGHLLLSQVGLAYVWWWERPIEDLWDTLVGRAPTLAAIQPAGRPGFSRFQHDGGIFAFGVDGREGSAIVVAVLPDADSDYVFKHVVLPLDEIAERGVSRHLVSQGEVEVPQPT</sequence>
<dbReference type="OrthoDB" id="9801383at2"/>
<reference evidence="1 2" key="1">
    <citation type="submission" date="2018-07" db="EMBL/GenBank/DDBJ databases">
        <title>Complete genome sequencing of Ornithinimicrobium sp. AMA3305.</title>
        <authorList>
            <person name="Bae J.-W."/>
        </authorList>
    </citation>
    <scope>NUCLEOTIDE SEQUENCE [LARGE SCALE GENOMIC DNA]</scope>
    <source>
        <strain evidence="1 2">AMA3305</strain>
    </source>
</reference>
<evidence type="ECO:0000313" key="1">
    <source>
        <dbReference type="EMBL" id="AXH95447.1"/>
    </source>
</evidence>
<organism evidence="1 2">
    <name type="scientific">Ornithinimicrobium avium</name>
    <dbReference type="NCBI Taxonomy" id="2283195"/>
    <lineage>
        <taxon>Bacteria</taxon>
        <taxon>Bacillati</taxon>
        <taxon>Actinomycetota</taxon>
        <taxon>Actinomycetes</taxon>
        <taxon>Micrococcales</taxon>
        <taxon>Ornithinimicrobiaceae</taxon>
        <taxon>Ornithinimicrobium</taxon>
    </lineage>
</organism>
<dbReference type="Proteomes" id="UP000253790">
    <property type="component" value="Chromosome"/>
</dbReference>
<gene>
    <name evidence="1" type="ORF">DV701_04270</name>
</gene>
<accession>A0A345NK89</accession>
<dbReference type="EMBL" id="CP031229">
    <property type="protein sequence ID" value="AXH95447.1"/>
    <property type="molecule type" value="Genomic_DNA"/>
</dbReference>
<dbReference type="RefSeq" id="WP_114927212.1">
    <property type="nucleotide sequence ID" value="NZ_CP031229.1"/>
</dbReference>
<proteinExistence type="predicted"/>
<name>A0A345NK89_9MICO</name>
<protein>
    <submittedName>
        <fullName evidence="1">Uncharacterized protein</fullName>
    </submittedName>
</protein>
<keyword evidence="2" id="KW-1185">Reference proteome</keyword>
<dbReference type="KEGG" id="orn:DV701_04270"/>
<dbReference type="AlphaFoldDB" id="A0A345NK89"/>